<keyword evidence="3" id="KW-0158">Chromosome</keyword>
<dbReference type="GO" id="GO:0005634">
    <property type="term" value="C:nucleus"/>
    <property type="evidence" value="ECO:0007669"/>
    <property type="project" value="UniProtKB-SubCell"/>
</dbReference>
<evidence type="ECO:0000256" key="3">
    <source>
        <dbReference type="ARBA" id="ARBA00022454"/>
    </source>
</evidence>
<feature type="compositionally biased region" description="Acidic residues" evidence="11">
    <location>
        <begin position="105"/>
        <end position="116"/>
    </location>
</feature>
<dbReference type="InterPro" id="IPR016197">
    <property type="entry name" value="Chromo-like_dom_sf"/>
</dbReference>
<dbReference type="InterPro" id="IPR023779">
    <property type="entry name" value="Chromodomain_CS"/>
</dbReference>
<evidence type="ECO:0000256" key="6">
    <source>
        <dbReference type="ARBA" id="ARBA00022691"/>
    </source>
</evidence>
<gene>
    <name evidence="16" type="ORF">Fcan01_08608</name>
</gene>
<dbReference type="OrthoDB" id="1045173at2759"/>
<feature type="compositionally biased region" description="Low complexity" evidence="11">
    <location>
        <begin position="85"/>
        <end position="98"/>
    </location>
</feature>
<dbReference type="PROSITE" id="PS50013">
    <property type="entry name" value="CHROMO_2"/>
    <property type="match status" value="1"/>
</dbReference>
<dbReference type="PROSITE" id="PS00598">
    <property type="entry name" value="CHROMO_1"/>
    <property type="match status" value="1"/>
</dbReference>
<keyword evidence="8" id="KW-0862">Zinc</keyword>
<evidence type="ECO:0000313" key="16">
    <source>
        <dbReference type="EMBL" id="OXA55196.1"/>
    </source>
</evidence>
<feature type="compositionally biased region" description="Basic residues" evidence="11">
    <location>
        <begin position="38"/>
        <end position="47"/>
    </location>
</feature>
<keyword evidence="4" id="KW-0489">Methyltransferase</keyword>
<feature type="domain" description="SET" evidence="13">
    <location>
        <begin position="467"/>
        <end position="592"/>
    </location>
</feature>
<dbReference type="EMBL" id="LNIX01000004">
    <property type="protein sequence ID" value="OXA55196.1"/>
    <property type="molecule type" value="Genomic_DNA"/>
</dbReference>
<keyword evidence="6" id="KW-0949">S-adenosyl-L-methionine</keyword>
<evidence type="ECO:0000256" key="11">
    <source>
        <dbReference type="SAM" id="MobiDB-lite"/>
    </source>
</evidence>
<evidence type="ECO:0000256" key="1">
    <source>
        <dbReference type="ARBA" id="ARBA00004123"/>
    </source>
</evidence>
<dbReference type="GO" id="GO:0008270">
    <property type="term" value="F:zinc ion binding"/>
    <property type="evidence" value="ECO:0007669"/>
    <property type="project" value="InterPro"/>
</dbReference>
<keyword evidence="17" id="KW-1185">Reference proteome</keyword>
<evidence type="ECO:0000256" key="2">
    <source>
        <dbReference type="ARBA" id="ARBA00004584"/>
    </source>
</evidence>
<feature type="domain" description="Pre-SET" evidence="14">
    <location>
        <begin position="397"/>
        <end position="462"/>
    </location>
</feature>
<feature type="region of interest" description="Disordered" evidence="11">
    <location>
        <begin position="592"/>
        <end position="636"/>
    </location>
</feature>
<evidence type="ECO:0000259" key="13">
    <source>
        <dbReference type="PROSITE" id="PS50280"/>
    </source>
</evidence>
<dbReference type="SUPFAM" id="SSF54160">
    <property type="entry name" value="Chromo domain-like"/>
    <property type="match status" value="1"/>
</dbReference>
<dbReference type="InterPro" id="IPR007728">
    <property type="entry name" value="Pre-SET_dom"/>
</dbReference>
<dbReference type="PROSITE" id="PS50868">
    <property type="entry name" value="POST_SET"/>
    <property type="match status" value="1"/>
</dbReference>
<feature type="compositionally biased region" description="Low complexity" evidence="11">
    <location>
        <begin position="615"/>
        <end position="629"/>
    </location>
</feature>
<dbReference type="InterPro" id="IPR046341">
    <property type="entry name" value="SET_dom_sf"/>
</dbReference>
<dbReference type="Proteomes" id="UP000198287">
    <property type="component" value="Unassembled WGS sequence"/>
</dbReference>
<evidence type="ECO:0000259" key="15">
    <source>
        <dbReference type="PROSITE" id="PS50868"/>
    </source>
</evidence>
<dbReference type="Gene3D" id="2.170.270.10">
    <property type="entry name" value="SET domain"/>
    <property type="match status" value="1"/>
</dbReference>
<feature type="domain" description="Post-SET" evidence="15">
    <location>
        <begin position="633"/>
        <end position="649"/>
    </location>
</feature>
<name>A0A226EET4_FOLCA</name>
<dbReference type="GO" id="GO:0046974">
    <property type="term" value="F:histone H3K9 methyltransferase activity"/>
    <property type="evidence" value="ECO:0007669"/>
    <property type="project" value="TreeGrafter"/>
</dbReference>
<dbReference type="SMART" id="SM00317">
    <property type="entry name" value="SET"/>
    <property type="match status" value="1"/>
</dbReference>
<feature type="compositionally biased region" description="Acidic residues" evidence="11">
    <location>
        <begin position="599"/>
        <end position="612"/>
    </location>
</feature>
<dbReference type="GO" id="GO:0032259">
    <property type="term" value="P:methylation"/>
    <property type="evidence" value="ECO:0007669"/>
    <property type="project" value="UniProtKB-KW"/>
</dbReference>
<keyword evidence="5" id="KW-0808">Transferase</keyword>
<dbReference type="InterPro" id="IPR000953">
    <property type="entry name" value="Chromo/chromo_shadow_dom"/>
</dbReference>
<dbReference type="AlphaFoldDB" id="A0A226EET4"/>
<feature type="region of interest" description="Disordered" evidence="11">
    <location>
        <begin position="1"/>
        <end position="167"/>
    </location>
</feature>
<evidence type="ECO:0000256" key="4">
    <source>
        <dbReference type="ARBA" id="ARBA00022603"/>
    </source>
</evidence>
<evidence type="ECO:0000256" key="8">
    <source>
        <dbReference type="ARBA" id="ARBA00022833"/>
    </source>
</evidence>
<dbReference type="GO" id="GO:0000775">
    <property type="term" value="C:chromosome, centromeric region"/>
    <property type="evidence" value="ECO:0007669"/>
    <property type="project" value="UniProtKB-SubCell"/>
</dbReference>
<feature type="compositionally biased region" description="Acidic residues" evidence="11">
    <location>
        <begin position="146"/>
        <end position="167"/>
    </location>
</feature>
<dbReference type="InterPro" id="IPR050973">
    <property type="entry name" value="H3K9_Histone-Lys_N-MTase"/>
</dbReference>
<evidence type="ECO:0000256" key="9">
    <source>
        <dbReference type="ARBA" id="ARBA00023242"/>
    </source>
</evidence>
<dbReference type="InterPro" id="IPR003616">
    <property type="entry name" value="Post-SET_dom"/>
</dbReference>
<dbReference type="SUPFAM" id="SSF82199">
    <property type="entry name" value="SET domain"/>
    <property type="match status" value="1"/>
</dbReference>
<dbReference type="InterPro" id="IPR001214">
    <property type="entry name" value="SET_dom"/>
</dbReference>
<protein>
    <recommendedName>
        <fullName evidence="18">Histone-lysine N-methyltransferase</fullName>
    </recommendedName>
</protein>
<feature type="compositionally biased region" description="Acidic residues" evidence="11">
    <location>
        <begin position="58"/>
        <end position="67"/>
    </location>
</feature>
<keyword evidence="7" id="KW-0479">Metal-binding</keyword>
<feature type="compositionally biased region" description="Low complexity" evidence="11">
    <location>
        <begin position="126"/>
        <end position="141"/>
    </location>
</feature>
<evidence type="ECO:0000259" key="14">
    <source>
        <dbReference type="PROSITE" id="PS50867"/>
    </source>
</evidence>
<dbReference type="PROSITE" id="PS50867">
    <property type="entry name" value="PRE_SET"/>
    <property type="match status" value="1"/>
</dbReference>
<dbReference type="SMART" id="SM00468">
    <property type="entry name" value="PreSET"/>
    <property type="match status" value="1"/>
</dbReference>
<dbReference type="PROSITE" id="PS50280">
    <property type="entry name" value="SET"/>
    <property type="match status" value="1"/>
</dbReference>
<accession>A0A226EET4</accession>
<dbReference type="CDD" id="cd10542">
    <property type="entry name" value="SET_SUV39H"/>
    <property type="match status" value="1"/>
</dbReference>
<comment type="caution">
    <text evidence="16">The sequence shown here is derived from an EMBL/GenBank/DDBJ whole genome shotgun (WGS) entry which is preliminary data.</text>
</comment>
<evidence type="ECO:0000256" key="7">
    <source>
        <dbReference type="ARBA" id="ARBA00022723"/>
    </source>
</evidence>
<dbReference type="SMART" id="SM00298">
    <property type="entry name" value="CHROMO"/>
    <property type="match status" value="1"/>
</dbReference>
<dbReference type="PANTHER" id="PTHR46223">
    <property type="entry name" value="HISTONE-LYSINE N-METHYLTRANSFERASE SUV39H"/>
    <property type="match status" value="1"/>
</dbReference>
<sequence length="650" mass="73132">MSPAAPPSGSGEAKSRTRSGQGPSSSKATTTTTMRYKPGPKSKKKLFKVVSSPPPVEGDVEVVDLEDCPPPRRDDEEVDAEVIDSQGSSSQSCSNGNGVKKGDDKDDGEEDEEHDDDLFVEKKKNPSSPSPEAGESPLSNGKGEKDEETEEGTTEEGTTEEEGEDGVYEIEEILDYVNESHGAGEMYYVKWKDWSEDFNTWEPAENVTTCFDVLYRFFIKRKAEVEAQVASQVYIELPNGKRRKSAKSPEIWKIPPDPRPLQERLDSFYSATKPLCDVKLLEKYVWWNKNRKANTKRNKWSKHKVNKFLMDGADGKLSKKHEAEFRKELYYVEAEKHRELMDKKLGAWEKTINNVTQRKPVIKVENDVDFEGPPGNFSYVSSYIPAEGIIIPDDPPLWCECCSGEGSSCYDNKKSCCAKLSNGRFAYNRFKKVDLPIGSPIWECNSKCNCGPDCVNRVVQDGSTDEVNLCIFRTDNGCGWGVKALKSIKKGSFVCLYVGELILSEEAERRSKEDPNIQPYLFDLDFVNLNKPVYTVDASRKGNVSHFINHSCDPNLGVYTVFVDCLDIHMPKLAMFTLRKIERGEELSFDYLNQSSREEVDEDTTKDDDEEEKATSSSSDKSPQSPSKSGKQRTQRCLCGAANCRQFLYV</sequence>
<feature type="compositionally biased region" description="Polar residues" evidence="11">
    <location>
        <begin position="18"/>
        <end position="34"/>
    </location>
</feature>
<evidence type="ECO:0000313" key="17">
    <source>
        <dbReference type="Proteomes" id="UP000198287"/>
    </source>
</evidence>
<feature type="domain" description="Chromo" evidence="12">
    <location>
        <begin position="168"/>
        <end position="229"/>
    </location>
</feature>
<evidence type="ECO:0008006" key="18">
    <source>
        <dbReference type="Google" id="ProtNLM"/>
    </source>
</evidence>
<evidence type="ECO:0000259" key="12">
    <source>
        <dbReference type="PROSITE" id="PS50013"/>
    </source>
</evidence>
<dbReference type="OMA" id="SNESHET"/>
<organism evidence="16 17">
    <name type="scientific">Folsomia candida</name>
    <name type="common">Springtail</name>
    <dbReference type="NCBI Taxonomy" id="158441"/>
    <lineage>
        <taxon>Eukaryota</taxon>
        <taxon>Metazoa</taxon>
        <taxon>Ecdysozoa</taxon>
        <taxon>Arthropoda</taxon>
        <taxon>Hexapoda</taxon>
        <taxon>Collembola</taxon>
        <taxon>Entomobryomorpha</taxon>
        <taxon>Isotomoidea</taxon>
        <taxon>Isotomidae</taxon>
        <taxon>Proisotominae</taxon>
        <taxon>Folsomia</taxon>
    </lineage>
</organism>
<keyword evidence="10" id="KW-0137">Centromere</keyword>
<dbReference type="InterPro" id="IPR023780">
    <property type="entry name" value="Chromo_domain"/>
</dbReference>
<reference evidence="16 17" key="1">
    <citation type="submission" date="2015-12" db="EMBL/GenBank/DDBJ databases">
        <title>The genome of Folsomia candida.</title>
        <authorList>
            <person name="Faddeeva A."/>
            <person name="Derks M.F."/>
            <person name="Anvar Y."/>
            <person name="Smit S."/>
            <person name="Van Straalen N."/>
            <person name="Roelofs D."/>
        </authorList>
    </citation>
    <scope>NUCLEOTIDE SEQUENCE [LARGE SCALE GENOMIC DNA]</scope>
    <source>
        <strain evidence="16 17">VU population</strain>
        <tissue evidence="16">Whole body</tissue>
    </source>
</reference>
<evidence type="ECO:0000256" key="5">
    <source>
        <dbReference type="ARBA" id="ARBA00022679"/>
    </source>
</evidence>
<dbReference type="Pfam" id="PF00856">
    <property type="entry name" value="SET"/>
    <property type="match status" value="1"/>
</dbReference>
<dbReference type="STRING" id="158441.A0A226EET4"/>
<evidence type="ECO:0000256" key="10">
    <source>
        <dbReference type="ARBA" id="ARBA00023328"/>
    </source>
</evidence>
<proteinExistence type="predicted"/>
<dbReference type="CDD" id="cd00024">
    <property type="entry name" value="CD_CSD"/>
    <property type="match status" value="1"/>
</dbReference>
<keyword evidence="9" id="KW-0539">Nucleus</keyword>
<dbReference type="Gene3D" id="2.40.50.40">
    <property type="match status" value="1"/>
</dbReference>
<comment type="subcellular location">
    <subcellularLocation>
        <location evidence="2">Chromosome</location>
        <location evidence="2">Centromere</location>
    </subcellularLocation>
    <subcellularLocation>
        <location evidence="1">Nucleus</location>
    </subcellularLocation>
</comment>
<dbReference type="PANTHER" id="PTHR46223:SF4">
    <property type="entry name" value="HISTONE-LYSINE N-METHYLTRANSFERASE-RELATED"/>
    <property type="match status" value="1"/>
</dbReference>
<dbReference type="Pfam" id="PF05033">
    <property type="entry name" value="Pre-SET"/>
    <property type="match status" value="1"/>
</dbReference>
<dbReference type="Pfam" id="PF00385">
    <property type="entry name" value="Chromo"/>
    <property type="match status" value="1"/>
</dbReference>